<feature type="domain" description="Sigma-54 factor interaction" evidence="6">
    <location>
        <begin position="149"/>
        <end position="377"/>
    </location>
</feature>
<accession>A0ABD7ZPK5</accession>
<gene>
    <name evidence="7" type="ORF">P3F89_24770</name>
</gene>
<dbReference type="AlphaFoldDB" id="A0ABD7ZPK5"/>
<dbReference type="Pfam" id="PF00158">
    <property type="entry name" value="Sigma54_activat"/>
    <property type="match status" value="1"/>
</dbReference>
<dbReference type="FunFam" id="3.40.50.300:FF:000006">
    <property type="entry name" value="DNA-binding transcriptional regulator NtrC"/>
    <property type="match status" value="1"/>
</dbReference>
<evidence type="ECO:0000256" key="5">
    <source>
        <dbReference type="ARBA" id="ARBA00023163"/>
    </source>
</evidence>
<keyword evidence="1" id="KW-0547">Nucleotide-binding</keyword>
<dbReference type="PROSITE" id="PS00675">
    <property type="entry name" value="SIGMA54_INTERACT_1"/>
    <property type="match status" value="1"/>
</dbReference>
<dbReference type="InterPro" id="IPR025943">
    <property type="entry name" value="Sigma_54_int_dom_ATP-bd_2"/>
</dbReference>
<dbReference type="Proteomes" id="UP001260090">
    <property type="component" value="Chromosome"/>
</dbReference>
<dbReference type="Pfam" id="PF25601">
    <property type="entry name" value="AAA_lid_14"/>
    <property type="match status" value="1"/>
</dbReference>
<dbReference type="RefSeq" id="WP_071715204.1">
    <property type="nucleotide sequence ID" value="NZ_CP119875.1"/>
</dbReference>
<evidence type="ECO:0000256" key="3">
    <source>
        <dbReference type="ARBA" id="ARBA00023015"/>
    </source>
</evidence>
<name>A0ABD7ZPK5_9BACI</name>
<dbReference type="Pfam" id="PF02954">
    <property type="entry name" value="HTH_8"/>
    <property type="match status" value="1"/>
</dbReference>
<dbReference type="InterPro" id="IPR027417">
    <property type="entry name" value="P-loop_NTPase"/>
</dbReference>
<dbReference type="PROSITE" id="PS00676">
    <property type="entry name" value="SIGMA54_INTERACT_2"/>
    <property type="match status" value="1"/>
</dbReference>
<dbReference type="Gene3D" id="1.10.10.60">
    <property type="entry name" value="Homeodomain-like"/>
    <property type="match status" value="1"/>
</dbReference>
<keyword evidence="4" id="KW-0238">DNA-binding</keyword>
<evidence type="ECO:0000256" key="1">
    <source>
        <dbReference type="ARBA" id="ARBA00022741"/>
    </source>
</evidence>
<evidence type="ECO:0000313" key="8">
    <source>
        <dbReference type="Proteomes" id="UP001260090"/>
    </source>
</evidence>
<evidence type="ECO:0000313" key="7">
    <source>
        <dbReference type="EMBL" id="WMY15089.1"/>
    </source>
</evidence>
<dbReference type="InterPro" id="IPR025944">
    <property type="entry name" value="Sigma_54_int_dom_CS"/>
</dbReference>
<dbReference type="Gene3D" id="3.30.450.20">
    <property type="entry name" value="PAS domain"/>
    <property type="match status" value="1"/>
</dbReference>
<dbReference type="InterPro" id="IPR002197">
    <property type="entry name" value="HTH_Fis"/>
</dbReference>
<evidence type="ECO:0000259" key="6">
    <source>
        <dbReference type="PROSITE" id="PS50045"/>
    </source>
</evidence>
<dbReference type="InterPro" id="IPR009057">
    <property type="entry name" value="Homeodomain-like_sf"/>
</dbReference>
<dbReference type="PROSITE" id="PS50045">
    <property type="entry name" value="SIGMA54_INTERACT_4"/>
    <property type="match status" value="1"/>
</dbReference>
<protein>
    <submittedName>
        <fullName evidence="7">Sigma 54-interacting transcriptional regulator</fullName>
    </submittedName>
</protein>
<dbReference type="PANTHER" id="PTHR32071">
    <property type="entry name" value="TRANSCRIPTIONAL REGULATORY PROTEIN"/>
    <property type="match status" value="1"/>
</dbReference>
<dbReference type="GeneID" id="93010593"/>
<evidence type="ECO:0000256" key="2">
    <source>
        <dbReference type="ARBA" id="ARBA00022840"/>
    </source>
</evidence>
<dbReference type="InterPro" id="IPR002078">
    <property type="entry name" value="Sigma_54_int"/>
</dbReference>
<dbReference type="EMBL" id="CP119875">
    <property type="protein sequence ID" value="WMY15089.1"/>
    <property type="molecule type" value="Genomic_DNA"/>
</dbReference>
<evidence type="ECO:0000256" key="4">
    <source>
        <dbReference type="ARBA" id="ARBA00023125"/>
    </source>
</evidence>
<keyword evidence="2" id="KW-0067">ATP-binding</keyword>
<dbReference type="CDD" id="cd00009">
    <property type="entry name" value="AAA"/>
    <property type="match status" value="1"/>
</dbReference>
<dbReference type="InterPro" id="IPR058031">
    <property type="entry name" value="AAA_lid_NorR"/>
</dbReference>
<dbReference type="SMART" id="SM00382">
    <property type="entry name" value="AAA"/>
    <property type="match status" value="1"/>
</dbReference>
<dbReference type="PRINTS" id="PR01590">
    <property type="entry name" value="HTHFIS"/>
</dbReference>
<dbReference type="SUPFAM" id="SSF55785">
    <property type="entry name" value="PYP-like sensor domain (PAS domain)"/>
    <property type="match status" value="1"/>
</dbReference>
<dbReference type="SUPFAM" id="SSF52540">
    <property type="entry name" value="P-loop containing nucleoside triphosphate hydrolases"/>
    <property type="match status" value="1"/>
</dbReference>
<dbReference type="InterPro" id="IPR003593">
    <property type="entry name" value="AAA+_ATPase"/>
</dbReference>
<dbReference type="SUPFAM" id="SSF46689">
    <property type="entry name" value="Homeodomain-like"/>
    <property type="match status" value="1"/>
</dbReference>
<reference evidence="7 8" key="1">
    <citation type="submission" date="2023-03" db="EMBL/GenBank/DDBJ databases">
        <title>Plant growth-promoting bacteria for biocontrol of bacterial wilt in tomato.</title>
        <authorList>
            <person name="Song J."/>
            <person name="Jin Y.J."/>
        </authorList>
    </citation>
    <scope>NUCLEOTIDE SEQUENCE [LARGE SCALE GENOMIC DNA]</scope>
    <source>
        <strain evidence="7 8">T36S-23</strain>
    </source>
</reference>
<dbReference type="InterPro" id="IPR025662">
    <property type="entry name" value="Sigma_54_int_dom_ATP-bd_1"/>
</dbReference>
<keyword evidence="3" id="KW-0805">Transcription regulation</keyword>
<dbReference type="PANTHER" id="PTHR32071:SF74">
    <property type="entry name" value="TRANSCRIPTIONAL ACTIVATOR ROCR"/>
    <property type="match status" value="1"/>
</dbReference>
<keyword evidence="5" id="KW-0804">Transcription</keyword>
<dbReference type="InterPro" id="IPR035965">
    <property type="entry name" value="PAS-like_dom_sf"/>
</dbReference>
<organism evidence="7 8">
    <name type="scientific">Bacillus tropicus</name>
    <dbReference type="NCBI Taxonomy" id="2026188"/>
    <lineage>
        <taxon>Bacteria</taxon>
        <taxon>Bacillati</taxon>
        <taxon>Bacillota</taxon>
        <taxon>Bacilli</taxon>
        <taxon>Bacillales</taxon>
        <taxon>Bacillaceae</taxon>
        <taxon>Bacillus</taxon>
        <taxon>Bacillus cereus group</taxon>
    </lineage>
</organism>
<proteinExistence type="predicted"/>
<dbReference type="GO" id="GO:0005524">
    <property type="term" value="F:ATP binding"/>
    <property type="evidence" value="ECO:0007669"/>
    <property type="project" value="UniProtKB-KW"/>
</dbReference>
<dbReference type="Gene3D" id="1.10.8.60">
    <property type="match status" value="1"/>
</dbReference>
<dbReference type="FunFam" id="1.10.8.60:FF:000096">
    <property type="entry name" value="sigma-54-dependent Fis family transcriptional regulator"/>
    <property type="match status" value="1"/>
</dbReference>
<dbReference type="PROSITE" id="PS00688">
    <property type="entry name" value="SIGMA54_INTERACT_3"/>
    <property type="match status" value="1"/>
</dbReference>
<dbReference type="Gene3D" id="3.40.50.300">
    <property type="entry name" value="P-loop containing nucleotide triphosphate hydrolases"/>
    <property type="match status" value="1"/>
</dbReference>
<dbReference type="GO" id="GO:0003677">
    <property type="term" value="F:DNA binding"/>
    <property type="evidence" value="ECO:0007669"/>
    <property type="project" value="UniProtKB-KW"/>
</dbReference>
<sequence length="467" mass="53373">MRTEEINLKQIVEMNMLYETLLNELDIGIHIINEESKTIIYNRKMMEIESMERSDVLYKSPLEVFAFEENKNSTLIEALKLGKTNKNIKQTYFNNKGQEITTINNTFPIIENGKIKGAIEISTEINHSKQTMKTSLSRKQNNKFTFDHIIGNSSAIQSVITEAKRVIRTSSSILLVGETGTGKELFAQSIHNESQRSGKPFISQNCAAIPDTLMESLLFGTNRGAFTGAIDKAGLFEEANGGTLLLDEINSLSPALQAKLLRAIQEKTIRRIGGTQEKEIDVRIIATINEDPLEAMTHNRLREDLYYRLSVVTLCLPPLRERKEDIPALVQHFIEKYNIQFGLGVADVDIHVREFLYAYDWPGNVRELEHVIEGSMNLVEDENIITAFHLPTHFRERIKKEFNMQPFLTNNDADAPKTLKHTIEAMEKNYINQILKEYHGNISQAAKFLGLSRQNLQYRIKKLHLHI</sequence>